<evidence type="ECO:0000256" key="1">
    <source>
        <dbReference type="SAM" id="Phobius"/>
    </source>
</evidence>
<gene>
    <name evidence="2" type="ORF">SAMN05216553_105244</name>
</gene>
<dbReference type="Proteomes" id="UP000199623">
    <property type="component" value="Unassembled WGS sequence"/>
</dbReference>
<protein>
    <submittedName>
        <fullName evidence="2">Uncharacterized protein</fullName>
    </submittedName>
</protein>
<evidence type="ECO:0000313" key="2">
    <source>
        <dbReference type="EMBL" id="SDG08164.1"/>
    </source>
</evidence>
<sequence>MRMICSLTTVVKVAAICLFVGFVIGSFFMVSVV</sequence>
<name>A0A1G7RBY7_9PSEU</name>
<keyword evidence="1" id="KW-1133">Transmembrane helix</keyword>
<dbReference type="EMBL" id="FNCC01000005">
    <property type="protein sequence ID" value="SDG08164.1"/>
    <property type="molecule type" value="Genomic_DNA"/>
</dbReference>
<proteinExistence type="predicted"/>
<keyword evidence="1" id="KW-0472">Membrane</keyword>
<accession>A0A1G7RBY7</accession>
<keyword evidence="1" id="KW-0812">Transmembrane</keyword>
<dbReference type="AlphaFoldDB" id="A0A1G7RBY7"/>
<evidence type="ECO:0000313" key="3">
    <source>
        <dbReference type="Proteomes" id="UP000199623"/>
    </source>
</evidence>
<organism evidence="2 3">
    <name type="scientific">Lentzea fradiae</name>
    <dbReference type="NCBI Taxonomy" id="200378"/>
    <lineage>
        <taxon>Bacteria</taxon>
        <taxon>Bacillati</taxon>
        <taxon>Actinomycetota</taxon>
        <taxon>Actinomycetes</taxon>
        <taxon>Pseudonocardiales</taxon>
        <taxon>Pseudonocardiaceae</taxon>
        <taxon>Lentzea</taxon>
    </lineage>
</organism>
<feature type="transmembrane region" description="Helical" evidence="1">
    <location>
        <begin position="7"/>
        <end position="30"/>
    </location>
</feature>
<keyword evidence="3" id="KW-1185">Reference proteome</keyword>
<reference evidence="3" key="1">
    <citation type="submission" date="2016-10" db="EMBL/GenBank/DDBJ databases">
        <authorList>
            <person name="Varghese N."/>
            <person name="Submissions S."/>
        </authorList>
    </citation>
    <scope>NUCLEOTIDE SEQUENCE [LARGE SCALE GENOMIC DNA]</scope>
    <source>
        <strain evidence="3">CGMCC 4.3506</strain>
    </source>
</reference>